<dbReference type="Pfam" id="PF01030">
    <property type="entry name" value="Recep_L_domain"/>
    <property type="match status" value="1"/>
</dbReference>
<evidence type="ECO:0000313" key="2">
    <source>
        <dbReference type="EMBL" id="MBN3274699.1"/>
    </source>
</evidence>
<comment type="caution">
    <text evidence="2">The sequence shown here is derived from an EMBL/GenBank/DDBJ whole genome shotgun (WGS) entry which is preliminary data.</text>
</comment>
<accession>A0ABS2XKN4</accession>
<feature type="domain" description="Receptor L-domain" evidence="1">
    <location>
        <begin position="137"/>
        <end position="248"/>
    </location>
</feature>
<feature type="non-terminal residue" evidence="2">
    <location>
        <position position="361"/>
    </location>
</feature>
<dbReference type="EMBL" id="JAAWVQ010042850">
    <property type="protein sequence ID" value="MBN3274699.1"/>
    <property type="molecule type" value="Genomic_DNA"/>
</dbReference>
<evidence type="ECO:0000313" key="3">
    <source>
        <dbReference type="Proteomes" id="UP001166093"/>
    </source>
</evidence>
<dbReference type="SUPFAM" id="SSF52058">
    <property type="entry name" value="L domain-like"/>
    <property type="match status" value="1"/>
</dbReference>
<dbReference type="InterPro" id="IPR000494">
    <property type="entry name" value="Rcpt_L-dom"/>
</dbReference>
<reference evidence="2" key="1">
    <citation type="journal article" date="2021" name="Cell">
        <title>Tracing the genetic footprints of vertebrate landing in non-teleost ray-finned fishes.</title>
        <authorList>
            <person name="Bi X."/>
            <person name="Wang K."/>
            <person name="Yang L."/>
            <person name="Pan H."/>
            <person name="Jiang H."/>
            <person name="Wei Q."/>
            <person name="Fang M."/>
            <person name="Yu H."/>
            <person name="Zhu C."/>
            <person name="Cai Y."/>
            <person name="He Y."/>
            <person name="Gan X."/>
            <person name="Zeng H."/>
            <person name="Yu D."/>
            <person name="Zhu Y."/>
            <person name="Jiang H."/>
            <person name="Qiu Q."/>
            <person name="Yang H."/>
            <person name="Zhang Y.E."/>
            <person name="Wang W."/>
            <person name="Zhu M."/>
            <person name="He S."/>
            <person name="Zhang G."/>
        </authorList>
    </citation>
    <scope>NUCLEOTIDE SEQUENCE</scope>
    <source>
        <strain evidence="2">Pddl_001</strain>
    </source>
</reference>
<feature type="non-terminal residue" evidence="2">
    <location>
        <position position="1"/>
    </location>
</feature>
<gene>
    <name evidence="2" type="primary">Igf1r_1</name>
    <name evidence="2" type="ORF">GTO93_0007144</name>
</gene>
<sequence>MVPVPLLVPVVHMKLHCRAAGSTLKDLPRIPEPELTLAEISFRVTLALASLTAYPEQCHKRRTDDVKLDSSDHLLDRSSVMLSRLLLTCKVVWVKELDGIAEERLDHIEKHFERLLNICGPSIDIRNDIHELKRLENCTVIEGYLQILLISTAKAEDFRGLRFPKLTLITDYLLLFRVSGLESLRDLFPNLTVIRGRILFYNYALVIFEMTNLKDIGLYNLRNITRGAIRIEKNPDLCYLDTVDWSLILDADYNNYISGNKQSKECGDVCPGIMEDNPLCTKTNFNNNYNYRCWTSNHCQKGECRGSAPTSCQGGRAEQSKSQGSSSTSLLRFIEKLGDVYDALARVLQVHTITLYCLYAG</sequence>
<keyword evidence="3" id="KW-1185">Reference proteome</keyword>
<dbReference type="Gene3D" id="3.80.20.20">
    <property type="entry name" value="Receptor L-domain"/>
    <property type="match status" value="1"/>
</dbReference>
<protein>
    <submittedName>
        <fullName evidence="2">IGF1R factor</fullName>
    </submittedName>
</protein>
<dbReference type="InterPro" id="IPR036941">
    <property type="entry name" value="Rcpt_L-dom_sf"/>
</dbReference>
<dbReference type="Proteomes" id="UP001166093">
    <property type="component" value="Unassembled WGS sequence"/>
</dbReference>
<proteinExistence type="predicted"/>
<evidence type="ECO:0000259" key="1">
    <source>
        <dbReference type="Pfam" id="PF01030"/>
    </source>
</evidence>
<organism evidence="2 3">
    <name type="scientific">Polyodon spathula</name>
    <name type="common">North American paddlefish</name>
    <name type="synonym">Squalus spathula</name>
    <dbReference type="NCBI Taxonomy" id="7913"/>
    <lineage>
        <taxon>Eukaryota</taxon>
        <taxon>Metazoa</taxon>
        <taxon>Chordata</taxon>
        <taxon>Craniata</taxon>
        <taxon>Vertebrata</taxon>
        <taxon>Euteleostomi</taxon>
        <taxon>Actinopterygii</taxon>
        <taxon>Chondrostei</taxon>
        <taxon>Acipenseriformes</taxon>
        <taxon>Polyodontidae</taxon>
        <taxon>Polyodon</taxon>
    </lineage>
</organism>
<name>A0ABS2XKN4_POLSP</name>